<comment type="caution">
    <text evidence="1">The sequence shown here is derived from an EMBL/GenBank/DDBJ whole genome shotgun (WGS) entry which is preliminary data.</text>
</comment>
<feature type="non-terminal residue" evidence="1">
    <location>
        <position position="203"/>
    </location>
</feature>
<name>A0A9N9KD82_9GLOM</name>
<evidence type="ECO:0000313" key="1">
    <source>
        <dbReference type="EMBL" id="CAG8821869.1"/>
    </source>
</evidence>
<evidence type="ECO:0000313" key="2">
    <source>
        <dbReference type="Proteomes" id="UP000789759"/>
    </source>
</evidence>
<organism evidence="1 2">
    <name type="scientific">Cetraspora pellucida</name>
    <dbReference type="NCBI Taxonomy" id="1433469"/>
    <lineage>
        <taxon>Eukaryota</taxon>
        <taxon>Fungi</taxon>
        <taxon>Fungi incertae sedis</taxon>
        <taxon>Mucoromycota</taxon>
        <taxon>Glomeromycotina</taxon>
        <taxon>Glomeromycetes</taxon>
        <taxon>Diversisporales</taxon>
        <taxon>Gigasporaceae</taxon>
        <taxon>Cetraspora</taxon>
    </lineage>
</organism>
<proteinExistence type="predicted"/>
<accession>A0A9N9KD82</accession>
<dbReference type="AlphaFoldDB" id="A0A9N9KD82"/>
<dbReference type="OrthoDB" id="2404142at2759"/>
<dbReference type="Proteomes" id="UP000789759">
    <property type="component" value="Unassembled WGS sequence"/>
</dbReference>
<sequence>TNYNDKAINIGLQEQEPDIRQILFKSLIRNLNQDEVLEVWNIRATRRTGIGNYIVLLNDIRSEGVQPNIIFENLFSIQPSSYDLHLTTKPKKAIYAELFGLSKKTIDLTIKSDISWKLVNILKLFLNNIQDKNQQTNNADNQIVINNPNIVKHKGQPPKKLKFNIEYGSFKSGRILQNNINTTNTIKNISGSGDNDMTSVVKR</sequence>
<keyword evidence="2" id="KW-1185">Reference proteome</keyword>
<feature type="non-terminal residue" evidence="1">
    <location>
        <position position="1"/>
    </location>
</feature>
<gene>
    <name evidence="1" type="ORF">CPELLU_LOCUS19766</name>
</gene>
<dbReference type="EMBL" id="CAJVQA010050962">
    <property type="protein sequence ID" value="CAG8821869.1"/>
    <property type="molecule type" value="Genomic_DNA"/>
</dbReference>
<protein>
    <submittedName>
        <fullName evidence="1">610_t:CDS:1</fullName>
    </submittedName>
</protein>
<reference evidence="1" key="1">
    <citation type="submission" date="2021-06" db="EMBL/GenBank/DDBJ databases">
        <authorList>
            <person name="Kallberg Y."/>
            <person name="Tangrot J."/>
            <person name="Rosling A."/>
        </authorList>
    </citation>
    <scope>NUCLEOTIDE SEQUENCE</scope>
    <source>
        <strain evidence="1">FL966</strain>
    </source>
</reference>